<reference evidence="1 2" key="1">
    <citation type="submission" date="2016-10" db="EMBL/GenBank/DDBJ databases">
        <title>Comparative genome analysis of multiple Pseudomonas spp. focuses on biocontrol and plant growth promoting traits.</title>
        <authorList>
            <person name="Tao X.-Y."/>
            <person name="Taylor C.G."/>
        </authorList>
    </citation>
    <scope>NUCLEOTIDE SEQUENCE [LARGE SCALE GENOMIC DNA]</scope>
    <source>
        <strain evidence="1 2">94G2</strain>
    </source>
</reference>
<name>A0A423J718_9PSED</name>
<protein>
    <submittedName>
        <fullName evidence="1">Uncharacterized protein</fullName>
    </submittedName>
</protein>
<sequence>MNAKVESIGLQKQVSLQSGGVILLDPAIIPDQTLPGGDLRIPVAVLGANLEYEIPRPVTEHARDTLSVFLRVKGDPTQIPLETRRPLGPLVDRAWPLPLEVPLARLVELSTPEAPTQYELVYVMYAAGVNPSPETVSEYHIDRTKPYQVKTPASDFSPPAATFPADLPFSKAIDDEYIGANPNGIVITLPIADNYEATDKCDVYWGDPADPAYATPVLEDVLVPGDGKVTLPILIFVNSKEGLNTLTFVVKDLPGNISKRSKANQRNVQRLAPPVAEKPVVPLADGTDGDTLINVADCAQGVTVEVPVPQPSSPNDTIIARWHNIDLPEQRVGTNTTLVFPVDYTTVIKVAYGATDGVVPTKVSYVMLRGSGNVIAEEETEIDVDISYPGPVNPGEPDPVNRDLELPRLVSSQGVDNELDDNDYDQSADVFIQLYNVPATESGQSITVWYDDNELSPSYFLQPGEEGSEIKAGTVPWDIIAKKPSGTVKLKWVLSAVLGNNPVWSREQDVIVDITKIDLPKPLVQGLENDAIACPTLNFVPPGDGTTRRNLKVVIPFSPSLLDTRVVTLKWGGYTDENATIPIPGTEVTKDHTIVGTVPAEGIEMDIGDYTANFKPVTDGFGKLTYSVTGVVQESDEAIHFVFLLDNNDDFCEIANPPN</sequence>
<dbReference type="EMBL" id="MOBL01000010">
    <property type="protein sequence ID" value="RON33469.1"/>
    <property type="molecule type" value="Genomic_DNA"/>
</dbReference>
<proteinExistence type="predicted"/>
<accession>A0A423J718</accession>
<comment type="caution">
    <text evidence="1">The sequence shown here is derived from an EMBL/GenBank/DDBJ whole genome shotgun (WGS) entry which is preliminary data.</text>
</comment>
<evidence type="ECO:0000313" key="2">
    <source>
        <dbReference type="Proteomes" id="UP000283260"/>
    </source>
</evidence>
<dbReference type="AlphaFoldDB" id="A0A423J718"/>
<organism evidence="1 2">
    <name type="scientific">Pseudomonas frederiksbergensis</name>
    <dbReference type="NCBI Taxonomy" id="104087"/>
    <lineage>
        <taxon>Bacteria</taxon>
        <taxon>Pseudomonadati</taxon>
        <taxon>Pseudomonadota</taxon>
        <taxon>Gammaproteobacteria</taxon>
        <taxon>Pseudomonadales</taxon>
        <taxon>Pseudomonadaceae</taxon>
        <taxon>Pseudomonas</taxon>
    </lineage>
</organism>
<gene>
    <name evidence="1" type="ORF">BK661_12460</name>
</gene>
<dbReference type="RefSeq" id="WP_123497051.1">
    <property type="nucleotide sequence ID" value="NZ_JBNDKA010000001.1"/>
</dbReference>
<dbReference type="Proteomes" id="UP000283260">
    <property type="component" value="Unassembled WGS sequence"/>
</dbReference>
<evidence type="ECO:0000313" key="1">
    <source>
        <dbReference type="EMBL" id="RON33469.1"/>
    </source>
</evidence>